<keyword evidence="3" id="KW-1185">Reference proteome</keyword>
<keyword evidence="1" id="KW-1133">Transmembrane helix</keyword>
<gene>
    <name evidence="2" type="ORF">SS37A_16640</name>
</gene>
<organism evidence="2 3">
    <name type="scientific">Methylocystis iwaonis</name>
    <dbReference type="NCBI Taxonomy" id="2885079"/>
    <lineage>
        <taxon>Bacteria</taxon>
        <taxon>Pseudomonadati</taxon>
        <taxon>Pseudomonadota</taxon>
        <taxon>Alphaproteobacteria</taxon>
        <taxon>Hyphomicrobiales</taxon>
        <taxon>Methylocystaceae</taxon>
        <taxon>Methylocystis</taxon>
    </lineage>
</organism>
<feature type="transmembrane region" description="Helical" evidence="1">
    <location>
        <begin position="78"/>
        <end position="99"/>
    </location>
</feature>
<keyword evidence="1" id="KW-0472">Membrane</keyword>
<keyword evidence="1" id="KW-0812">Transmembrane</keyword>
<protein>
    <submittedName>
        <fullName evidence="2">Membrane protein</fullName>
    </submittedName>
</protein>
<proteinExistence type="predicted"/>
<evidence type="ECO:0000313" key="3">
    <source>
        <dbReference type="Proteomes" id="UP001317629"/>
    </source>
</evidence>
<evidence type="ECO:0000256" key="1">
    <source>
        <dbReference type="SAM" id="Phobius"/>
    </source>
</evidence>
<dbReference type="Pfam" id="PF14325">
    <property type="entry name" value="DUF4383"/>
    <property type="match status" value="1"/>
</dbReference>
<dbReference type="EMBL" id="AP027142">
    <property type="protein sequence ID" value="BDV34135.1"/>
    <property type="molecule type" value="Genomic_DNA"/>
</dbReference>
<accession>A0ABM8E8C4</accession>
<feature type="transmembrane region" description="Helical" evidence="1">
    <location>
        <begin position="12"/>
        <end position="32"/>
    </location>
</feature>
<reference evidence="2 3" key="1">
    <citation type="journal article" date="2023" name="Int. J. Syst. Evol. Microbiol.">
        <title>Methylocystis iwaonis sp. nov., a type II methane-oxidizing bacterium from surface soil of a rice paddy field in Japan, and emended description of the genus Methylocystis (ex Whittenbury et al. 1970) Bowman et al. 1993.</title>
        <authorList>
            <person name="Kaise H."/>
            <person name="Sawadogo J.B."/>
            <person name="Alam M.S."/>
            <person name="Ueno C."/>
            <person name="Dianou D."/>
            <person name="Shinjo R."/>
            <person name="Asakawa S."/>
        </authorList>
    </citation>
    <scope>NUCLEOTIDE SEQUENCE [LARGE SCALE GENOMIC DNA]</scope>
    <source>
        <strain evidence="2 3">SS37A-Re</strain>
    </source>
</reference>
<dbReference type="RefSeq" id="WP_281931769.1">
    <property type="nucleotide sequence ID" value="NZ_AP027142.1"/>
</dbReference>
<evidence type="ECO:0000313" key="2">
    <source>
        <dbReference type="EMBL" id="BDV34135.1"/>
    </source>
</evidence>
<name>A0ABM8E8C4_9HYPH</name>
<dbReference type="Proteomes" id="UP001317629">
    <property type="component" value="Chromosome"/>
</dbReference>
<sequence length="134" mass="14250">MQRSIAGQNVNADTLAKIIGGIFLIVGILGFFPNPLVSWRGLFDVNTVHNVVHLVSGGILLAAPSYNSSGMALRVIGIVYGIITVIGFISTDALSWMAVNGPDNWLHLAISALMIWGGYMLPSEGADRVTTAHM</sequence>
<feature type="transmembrane region" description="Helical" evidence="1">
    <location>
        <begin position="105"/>
        <end position="121"/>
    </location>
</feature>